<evidence type="ECO:0000256" key="3">
    <source>
        <dbReference type="ARBA" id="ARBA00022801"/>
    </source>
</evidence>
<dbReference type="OrthoDB" id="9781342at2"/>
<comment type="similarity">
    <text evidence="1">Belongs to the gamma-glutamyltransferase family.</text>
</comment>
<dbReference type="InterPro" id="IPR043138">
    <property type="entry name" value="GGT_lsub"/>
</dbReference>
<dbReference type="STRING" id="80876.SAMN05421779_101245"/>
<organism evidence="5 6">
    <name type="scientific">Insolitispirillum peregrinum</name>
    <dbReference type="NCBI Taxonomy" id="80876"/>
    <lineage>
        <taxon>Bacteria</taxon>
        <taxon>Pseudomonadati</taxon>
        <taxon>Pseudomonadota</taxon>
        <taxon>Alphaproteobacteria</taxon>
        <taxon>Rhodospirillales</taxon>
        <taxon>Novispirillaceae</taxon>
        <taxon>Insolitispirillum</taxon>
    </lineage>
</organism>
<dbReference type="Proteomes" id="UP000185678">
    <property type="component" value="Unassembled WGS sequence"/>
</dbReference>
<sequence length="528" mass="56844">MVSGKANGAVAAGHTLTAEAARGILEDGGNAFDAVLGAALAACLCEPVFASLGGGGYLLARPAHAKPWFYDFFAHTPRQRLPDDKQDWHQLQAAGMPPMWGGLGTIATPGMVAGVFAIHQDLGRMPVRDVAARALAWAAEGVEVDAFQARMLAMVAPSLALSEDSAAMFTVQEPATTAADGAPVVGERRPLGEGERIRSWHFADALEALVLEGPDLFYKGEIGGRLIADCQRDGGHLRREDLLRYQVESRAPLECSYAGQQVWISPPPSLGGLQLAFSLALLDGSQRRSPGWGSPHHWGTLAEAFALTSEAALEEPSPFADQYDRSLLAEPTVALYRQRLQNRPTARRGTTHISVIDGAGNVAAMTLSNGEGSGYVIPRTGIMMNNMLGVMDLMPDGVGQWQRNSRMATLFAPTLIRHRDGREMALGAGGSSRIRTALAQVLCNLLDYDLPLEEAITRPRLHVEGSGDDARFGCERDMPDDLRDRWRTPCVWDDLHMYFGGVHAVERNGRGVLTAVGDPRRNGAEALV</sequence>
<gene>
    <name evidence="5" type="ORF">SAMN05421779_101245</name>
</gene>
<evidence type="ECO:0000256" key="2">
    <source>
        <dbReference type="ARBA" id="ARBA00022679"/>
    </source>
</evidence>
<protein>
    <submittedName>
        <fullName evidence="5">Gamma-glutamyltransferase. Threonine peptidase. MEROPS family T03</fullName>
    </submittedName>
</protein>
<dbReference type="InterPro" id="IPR043137">
    <property type="entry name" value="GGT_ssub_C"/>
</dbReference>
<dbReference type="Pfam" id="PF01019">
    <property type="entry name" value="G_glu_transpept"/>
    <property type="match status" value="1"/>
</dbReference>
<dbReference type="RefSeq" id="WP_076398194.1">
    <property type="nucleotide sequence ID" value="NZ_FTOA01000001.1"/>
</dbReference>
<evidence type="ECO:0000313" key="6">
    <source>
        <dbReference type="Proteomes" id="UP000185678"/>
    </source>
</evidence>
<keyword evidence="4" id="KW-0865">Zymogen</keyword>
<keyword evidence="2 5" id="KW-0808">Transferase</keyword>
<reference evidence="5 6" key="1">
    <citation type="submission" date="2017-01" db="EMBL/GenBank/DDBJ databases">
        <authorList>
            <person name="Mah S.A."/>
            <person name="Swanson W.J."/>
            <person name="Moy G.W."/>
            <person name="Vacquier V.D."/>
        </authorList>
    </citation>
    <scope>NUCLEOTIDE SEQUENCE [LARGE SCALE GENOMIC DNA]</scope>
    <source>
        <strain evidence="5 6">DSM 11589</strain>
    </source>
</reference>
<dbReference type="GO" id="GO:0016787">
    <property type="term" value="F:hydrolase activity"/>
    <property type="evidence" value="ECO:0007669"/>
    <property type="project" value="UniProtKB-KW"/>
</dbReference>
<evidence type="ECO:0000256" key="4">
    <source>
        <dbReference type="ARBA" id="ARBA00023145"/>
    </source>
</evidence>
<dbReference type="Gene3D" id="3.60.20.40">
    <property type="match status" value="1"/>
</dbReference>
<dbReference type="AlphaFoldDB" id="A0A1N7IK13"/>
<accession>A0A1N7IK13</accession>
<evidence type="ECO:0000256" key="1">
    <source>
        <dbReference type="ARBA" id="ARBA00009381"/>
    </source>
</evidence>
<dbReference type="Gene3D" id="1.10.246.130">
    <property type="match status" value="1"/>
</dbReference>
<dbReference type="SUPFAM" id="SSF56235">
    <property type="entry name" value="N-terminal nucleophile aminohydrolases (Ntn hydrolases)"/>
    <property type="match status" value="1"/>
</dbReference>
<evidence type="ECO:0000313" key="5">
    <source>
        <dbReference type="EMBL" id="SIS37408.1"/>
    </source>
</evidence>
<dbReference type="InterPro" id="IPR029055">
    <property type="entry name" value="Ntn_hydrolases_N"/>
</dbReference>
<keyword evidence="3" id="KW-0378">Hydrolase</keyword>
<proteinExistence type="inferred from homology"/>
<dbReference type="PRINTS" id="PR01210">
    <property type="entry name" value="GGTRANSPTASE"/>
</dbReference>
<dbReference type="PANTHER" id="PTHR43199">
    <property type="entry name" value="GLUTATHIONE HYDROLASE"/>
    <property type="match status" value="1"/>
</dbReference>
<dbReference type="PANTHER" id="PTHR43199:SF1">
    <property type="entry name" value="GLUTATHIONE HYDROLASE PROENZYME"/>
    <property type="match status" value="1"/>
</dbReference>
<keyword evidence="6" id="KW-1185">Reference proteome</keyword>
<dbReference type="EMBL" id="FTOA01000001">
    <property type="protein sequence ID" value="SIS37408.1"/>
    <property type="molecule type" value="Genomic_DNA"/>
</dbReference>
<dbReference type="GO" id="GO:0016740">
    <property type="term" value="F:transferase activity"/>
    <property type="evidence" value="ECO:0007669"/>
    <property type="project" value="UniProtKB-KW"/>
</dbReference>
<dbReference type="InterPro" id="IPR051792">
    <property type="entry name" value="GGT_bact"/>
</dbReference>
<name>A0A1N7IK13_9PROT</name>